<feature type="compositionally biased region" description="Basic and acidic residues" evidence="1">
    <location>
        <begin position="21"/>
        <end position="41"/>
    </location>
</feature>
<dbReference type="PANTHER" id="PTHR28307:SF1">
    <property type="entry name" value="PAL1 CELL MORPHOLOGY PROTEIN"/>
    <property type="match status" value="1"/>
</dbReference>
<dbReference type="Proteomes" id="UP001628179">
    <property type="component" value="Unassembled WGS sequence"/>
</dbReference>
<feature type="compositionally biased region" description="Basic and acidic residues" evidence="1">
    <location>
        <begin position="52"/>
        <end position="80"/>
    </location>
</feature>
<keyword evidence="3" id="KW-1185">Reference proteome</keyword>
<evidence type="ECO:0000313" key="2">
    <source>
        <dbReference type="EMBL" id="GAB1310251.1"/>
    </source>
</evidence>
<evidence type="ECO:0000256" key="1">
    <source>
        <dbReference type="SAM" id="MobiDB-lite"/>
    </source>
</evidence>
<dbReference type="EMBL" id="BAAFSV010000001">
    <property type="protein sequence ID" value="GAB1310251.1"/>
    <property type="molecule type" value="Genomic_DNA"/>
</dbReference>
<feature type="compositionally biased region" description="Basic residues" evidence="1">
    <location>
        <begin position="304"/>
        <end position="315"/>
    </location>
</feature>
<protein>
    <submittedName>
        <fullName evidence="2">Pal1 cell morphology protein</fullName>
    </submittedName>
</protein>
<feature type="compositionally biased region" description="Polar residues" evidence="1">
    <location>
        <begin position="288"/>
        <end position="302"/>
    </location>
</feature>
<feature type="region of interest" description="Disordered" evidence="1">
    <location>
        <begin position="1"/>
        <end position="110"/>
    </location>
</feature>
<comment type="caution">
    <text evidence="2">The sequence shown here is derived from an EMBL/GenBank/DDBJ whole genome shotgun (WGS) entry which is preliminary data.</text>
</comment>
<accession>A0ABQ0FXL8</accession>
<proteinExistence type="predicted"/>
<sequence>MASAVSQDRPRRRAGSLAEGHLGERSHRPLETHTQEHKAKNGGDALPRRAGSLRERYPGDMSHRPLDMLKRDYRAADRAPHLRNHRRQQPSDPIDSLDLTGPVPGAAYHHSGPFDATMKARNANKIYAPVEAVKDTNIEALKATPAEFLQDSLIKHVPLQGTAVVPPGMKDMAGRTMEYEEGADLMRESDAAGGPYKRWDHVRYRDDDLKGKGEPSFSLDQTRREQKARGKQHAQNGTAYYEMQPPSRPRATSTGGKFREGSAHVRQRSASNGAQHQAMVNEGVAGSSGLQRGNTTGRSIAQSLKRRFGSLRRRRGADEAGY</sequence>
<dbReference type="InterPro" id="IPR013226">
    <property type="entry name" value="Pal1"/>
</dbReference>
<organism evidence="2 3">
    <name type="scientific">Madurella fahalii</name>
    <dbReference type="NCBI Taxonomy" id="1157608"/>
    <lineage>
        <taxon>Eukaryota</taxon>
        <taxon>Fungi</taxon>
        <taxon>Dikarya</taxon>
        <taxon>Ascomycota</taxon>
        <taxon>Pezizomycotina</taxon>
        <taxon>Sordariomycetes</taxon>
        <taxon>Sordariomycetidae</taxon>
        <taxon>Sordariales</taxon>
        <taxon>Sordariales incertae sedis</taxon>
        <taxon>Madurella</taxon>
    </lineage>
</organism>
<dbReference type="Pfam" id="PF08316">
    <property type="entry name" value="Pal1"/>
    <property type="match status" value="1"/>
</dbReference>
<dbReference type="RefSeq" id="XP_070911984.1">
    <property type="nucleotide sequence ID" value="XM_071055883.1"/>
</dbReference>
<feature type="region of interest" description="Disordered" evidence="1">
    <location>
        <begin position="206"/>
        <end position="322"/>
    </location>
</feature>
<dbReference type="PANTHER" id="PTHR28307">
    <property type="entry name" value="PROTEIN PAL1"/>
    <property type="match status" value="1"/>
</dbReference>
<gene>
    <name evidence="2" type="ORF">MFIFM68171_00461</name>
</gene>
<dbReference type="GeneID" id="98171206"/>
<name>A0ABQ0FXL8_9PEZI</name>
<evidence type="ECO:0000313" key="3">
    <source>
        <dbReference type="Proteomes" id="UP001628179"/>
    </source>
</evidence>
<reference evidence="2 3" key="1">
    <citation type="submission" date="2024-09" db="EMBL/GenBank/DDBJ databases">
        <title>Itraconazole resistance in Madurella fahalii resulting from another homologue of gene encoding cytochrome P450 14-alpha sterol demethylase (CYP51).</title>
        <authorList>
            <person name="Yoshioka I."/>
            <person name="Fahal A.H."/>
            <person name="Kaneko S."/>
            <person name="Yaguchi T."/>
        </authorList>
    </citation>
    <scope>NUCLEOTIDE SEQUENCE [LARGE SCALE GENOMIC DNA]</scope>
    <source>
        <strain evidence="2 3">IFM 68171</strain>
    </source>
</reference>